<reference evidence="2" key="1">
    <citation type="submission" date="2022-02" db="EMBL/GenBank/DDBJ databases">
        <authorList>
            <person name="Henning P.M."/>
            <person name="McCubbin A.G."/>
            <person name="Shore J.S."/>
        </authorList>
    </citation>
    <scope>NUCLEOTIDE SEQUENCE</scope>
    <source>
        <strain evidence="2">F60SS</strain>
        <tissue evidence="2">Leaves</tissue>
    </source>
</reference>
<evidence type="ECO:0000313" key="3">
    <source>
        <dbReference type="Proteomes" id="UP001141552"/>
    </source>
</evidence>
<dbReference type="PANTHER" id="PTHR31260">
    <property type="entry name" value="CYSTATIN/MONELLIN SUPERFAMILY PROTEIN"/>
    <property type="match status" value="1"/>
</dbReference>
<sequence>MSAADLNSDDDYDSVEQRDIARQFRKELQESEGFDCTVVPDEFDIGGFAVVDLEKHSNTAKEVEEFTIRAVKKINDKPGDRKLEFLRVLSANLKLSPYFTLYVTLVAKDMSSGGEVVFQTKFYETLAGELHVQIFRPKHDKSAVLIADESDSSNQQQASGASDEIPLSMRSLITNVPSHFDKSIRKLDIAFKWMAANGLPSNHVPRDAMMNPGRIYLKSYVGEANMDETKLIRLLVKHPVIGVLRATRAFFKLKKQEIFEGAAENEAYTVHSLTVVGYGSSDDGRHYFLVASNWGKEWADDGCGRVMRKVSLPPGRSSIFTHIYYPVISFR</sequence>
<dbReference type="PANTHER" id="PTHR31260:SF28">
    <property type="entry name" value="CYSTATIN DOMAIN PROTEIN"/>
    <property type="match status" value="1"/>
</dbReference>
<dbReference type="NCBIfam" id="TIGR01638">
    <property type="entry name" value="Atha_cystat_rel"/>
    <property type="match status" value="1"/>
</dbReference>
<protein>
    <recommendedName>
        <fullName evidence="1">Peptidase C1A papain C-terminal domain-containing protein</fullName>
    </recommendedName>
</protein>
<dbReference type="Gene3D" id="3.90.70.10">
    <property type="entry name" value="Cysteine proteinases"/>
    <property type="match status" value="1"/>
</dbReference>
<organism evidence="2 3">
    <name type="scientific">Turnera subulata</name>
    <dbReference type="NCBI Taxonomy" id="218843"/>
    <lineage>
        <taxon>Eukaryota</taxon>
        <taxon>Viridiplantae</taxon>
        <taxon>Streptophyta</taxon>
        <taxon>Embryophyta</taxon>
        <taxon>Tracheophyta</taxon>
        <taxon>Spermatophyta</taxon>
        <taxon>Magnoliopsida</taxon>
        <taxon>eudicotyledons</taxon>
        <taxon>Gunneridae</taxon>
        <taxon>Pentapetalae</taxon>
        <taxon>rosids</taxon>
        <taxon>fabids</taxon>
        <taxon>Malpighiales</taxon>
        <taxon>Passifloraceae</taxon>
        <taxon>Turnera</taxon>
    </lineage>
</organism>
<name>A0A9Q0JPQ7_9ROSI</name>
<dbReference type="InterPro" id="IPR038765">
    <property type="entry name" value="Papain-like_cys_pep_sf"/>
</dbReference>
<comment type="caution">
    <text evidence="2">The sequence shown here is derived from an EMBL/GenBank/DDBJ whole genome shotgun (WGS) entry which is preliminary data.</text>
</comment>
<dbReference type="GO" id="GO:0008234">
    <property type="term" value="F:cysteine-type peptidase activity"/>
    <property type="evidence" value="ECO:0007669"/>
    <property type="project" value="InterPro"/>
</dbReference>
<feature type="domain" description="Peptidase C1A papain C-terminal" evidence="1">
    <location>
        <begin position="218"/>
        <end position="322"/>
    </location>
</feature>
<dbReference type="Proteomes" id="UP001141552">
    <property type="component" value="Unassembled WGS sequence"/>
</dbReference>
<dbReference type="SUPFAM" id="SSF54001">
    <property type="entry name" value="Cysteine proteinases"/>
    <property type="match status" value="1"/>
</dbReference>
<dbReference type="InterPro" id="IPR006462">
    <property type="entry name" value="MS5"/>
</dbReference>
<keyword evidence="3" id="KW-1185">Reference proteome</keyword>
<dbReference type="GO" id="GO:0006508">
    <property type="term" value="P:proteolysis"/>
    <property type="evidence" value="ECO:0007669"/>
    <property type="project" value="InterPro"/>
</dbReference>
<evidence type="ECO:0000313" key="2">
    <source>
        <dbReference type="EMBL" id="KAJ4848310.1"/>
    </source>
</evidence>
<proteinExistence type="predicted"/>
<accession>A0A9Q0JPQ7</accession>
<dbReference type="AlphaFoldDB" id="A0A9Q0JPQ7"/>
<dbReference type="InterPro" id="IPR000668">
    <property type="entry name" value="Peptidase_C1A_C"/>
</dbReference>
<dbReference type="EMBL" id="JAKUCV010000928">
    <property type="protein sequence ID" value="KAJ4848310.1"/>
    <property type="molecule type" value="Genomic_DNA"/>
</dbReference>
<reference evidence="2" key="2">
    <citation type="journal article" date="2023" name="Plants (Basel)">
        <title>Annotation of the Turnera subulata (Passifloraceae) Draft Genome Reveals the S-Locus Evolved after the Divergence of Turneroideae from Passifloroideae in a Stepwise Manner.</title>
        <authorList>
            <person name="Henning P.M."/>
            <person name="Roalson E.H."/>
            <person name="Mir W."/>
            <person name="McCubbin A.G."/>
            <person name="Shore J.S."/>
        </authorList>
    </citation>
    <scope>NUCLEOTIDE SEQUENCE</scope>
    <source>
        <strain evidence="2">F60SS</strain>
    </source>
</reference>
<evidence type="ECO:0000259" key="1">
    <source>
        <dbReference type="Pfam" id="PF00112"/>
    </source>
</evidence>
<dbReference type="OrthoDB" id="1651340at2759"/>
<dbReference type="Pfam" id="PF00112">
    <property type="entry name" value="Peptidase_C1"/>
    <property type="match status" value="1"/>
</dbReference>
<dbReference type="InterPro" id="IPR006525">
    <property type="entry name" value="Cystatin-related_pln"/>
</dbReference>
<gene>
    <name evidence="2" type="ORF">Tsubulata_003695</name>
</gene>